<reference evidence="2 3" key="1">
    <citation type="submission" date="2020-01" db="EMBL/GenBank/DDBJ databases">
        <authorList>
            <person name="Kim M.K."/>
        </authorList>
    </citation>
    <scope>NUCLEOTIDE SEQUENCE [LARGE SCALE GENOMIC DNA]</scope>
    <source>
        <strain evidence="2 3">172606-1</strain>
    </source>
</reference>
<dbReference type="RefSeq" id="WP_162443733.1">
    <property type="nucleotide sequence ID" value="NZ_CP048222.1"/>
</dbReference>
<organism evidence="2 3">
    <name type="scientific">Rhodocytophaga rosea</name>
    <dbReference type="NCBI Taxonomy" id="2704465"/>
    <lineage>
        <taxon>Bacteria</taxon>
        <taxon>Pseudomonadati</taxon>
        <taxon>Bacteroidota</taxon>
        <taxon>Cytophagia</taxon>
        <taxon>Cytophagales</taxon>
        <taxon>Rhodocytophagaceae</taxon>
        <taxon>Rhodocytophaga</taxon>
    </lineage>
</organism>
<keyword evidence="1" id="KW-0812">Transmembrane</keyword>
<keyword evidence="1" id="KW-1133">Transmembrane helix</keyword>
<keyword evidence="3" id="KW-1185">Reference proteome</keyword>
<dbReference type="AlphaFoldDB" id="A0A6C0GJ14"/>
<evidence type="ECO:0000313" key="3">
    <source>
        <dbReference type="Proteomes" id="UP000480178"/>
    </source>
</evidence>
<feature type="transmembrane region" description="Helical" evidence="1">
    <location>
        <begin position="41"/>
        <end position="60"/>
    </location>
</feature>
<evidence type="ECO:0000313" key="2">
    <source>
        <dbReference type="EMBL" id="QHT67710.1"/>
    </source>
</evidence>
<keyword evidence="1" id="KW-0472">Membrane</keyword>
<dbReference type="KEGG" id="rhoz:GXP67_14255"/>
<dbReference type="EMBL" id="CP048222">
    <property type="protein sequence ID" value="QHT67710.1"/>
    <property type="molecule type" value="Genomic_DNA"/>
</dbReference>
<proteinExistence type="predicted"/>
<gene>
    <name evidence="2" type="ORF">GXP67_14255</name>
</gene>
<evidence type="ECO:0000256" key="1">
    <source>
        <dbReference type="SAM" id="Phobius"/>
    </source>
</evidence>
<accession>A0A6C0GJ14</accession>
<dbReference type="Proteomes" id="UP000480178">
    <property type="component" value="Chromosome"/>
</dbReference>
<protein>
    <submittedName>
        <fullName evidence="2">Uncharacterized protein</fullName>
    </submittedName>
</protein>
<sequence length="134" mass="15646">MKSGWISRAAKITALVVLSIAGMGFLLMVLWNVLIPDIFNGPQITFMQSLGLLLLSRLLFMGFKPWGWKQNYVAKSEYWRKKFEEKVANMPPEQREKIKQAYARRCGGWYREQNKQEEITSVPQTPTQEYSQVR</sequence>
<feature type="transmembrane region" description="Helical" evidence="1">
    <location>
        <begin position="12"/>
        <end position="35"/>
    </location>
</feature>
<name>A0A6C0GJ14_9BACT</name>